<evidence type="ECO:0000313" key="2">
    <source>
        <dbReference type="EMBL" id="TRZ07755.1"/>
    </source>
</evidence>
<dbReference type="AlphaFoldDB" id="A0A8K1D4D1"/>
<dbReference type="PANTHER" id="PTHR23266">
    <property type="entry name" value="IMMUNOGLOBULIN HEAVY CHAIN"/>
    <property type="match status" value="1"/>
</dbReference>
<organism evidence="1 3">
    <name type="scientific">Zosterops borbonicus</name>
    <dbReference type="NCBI Taxonomy" id="364589"/>
    <lineage>
        <taxon>Eukaryota</taxon>
        <taxon>Metazoa</taxon>
        <taxon>Chordata</taxon>
        <taxon>Craniata</taxon>
        <taxon>Vertebrata</taxon>
        <taxon>Euteleostomi</taxon>
        <taxon>Archelosauria</taxon>
        <taxon>Archosauria</taxon>
        <taxon>Dinosauria</taxon>
        <taxon>Saurischia</taxon>
        <taxon>Theropoda</taxon>
        <taxon>Coelurosauria</taxon>
        <taxon>Aves</taxon>
        <taxon>Neognathae</taxon>
        <taxon>Neoaves</taxon>
        <taxon>Telluraves</taxon>
        <taxon>Australaves</taxon>
        <taxon>Passeriformes</taxon>
        <taxon>Sylvioidea</taxon>
        <taxon>Zosteropidae</taxon>
        <taxon>Zosterops</taxon>
    </lineage>
</organism>
<proteinExistence type="predicted"/>
<dbReference type="OrthoDB" id="8865476at2759"/>
<sequence length="113" mass="12524">MELLAGINGKGSAFYTQSVQGRFRISRDNGQSSVTLTMNNLKDKDSSSYFCAKRLLSRRLLRWCCCCSGFVKPGMVIIREGWTETDVDTTSVVNSTKPLYSISNGRSQTPPDS</sequence>
<comment type="caution">
    <text evidence="1">The sequence shown here is derived from an EMBL/GenBank/DDBJ whole genome shotgun (WGS) entry which is preliminary data.</text>
</comment>
<dbReference type="Gene3D" id="2.60.40.10">
    <property type="entry name" value="Immunoglobulins"/>
    <property type="match status" value="1"/>
</dbReference>
<dbReference type="InterPro" id="IPR050199">
    <property type="entry name" value="IgHV"/>
</dbReference>
<dbReference type="EMBL" id="SWJQ01001638">
    <property type="protein sequence ID" value="TRZ07755.1"/>
    <property type="molecule type" value="Genomic_DNA"/>
</dbReference>
<reference evidence="1" key="1">
    <citation type="submission" date="2019-04" db="EMBL/GenBank/DDBJ databases">
        <title>Genome assembly of Zosterops borbonicus 15179.</title>
        <authorList>
            <person name="Leroy T."/>
            <person name="Anselmetti Y."/>
            <person name="Tilak M.-K."/>
            <person name="Nabholz B."/>
        </authorList>
    </citation>
    <scope>NUCLEOTIDE SEQUENCE</scope>
    <source>
        <strain evidence="1">HGM_15179</strain>
        <tissue evidence="1">Muscle</tissue>
    </source>
</reference>
<keyword evidence="3" id="KW-1185">Reference proteome</keyword>
<evidence type="ECO:0000313" key="3">
    <source>
        <dbReference type="Proteomes" id="UP000796761"/>
    </source>
</evidence>
<dbReference type="Proteomes" id="UP000796761">
    <property type="component" value="Unassembled WGS sequence"/>
</dbReference>
<accession>A0A8K1D4D1</accession>
<gene>
    <name evidence="2" type="ORF">HGM15179_019353</name>
    <name evidence="1" type="ORF">HGM15179_021496</name>
</gene>
<evidence type="ECO:0000313" key="1">
    <source>
        <dbReference type="EMBL" id="TRZ05609.1"/>
    </source>
</evidence>
<dbReference type="InterPro" id="IPR036179">
    <property type="entry name" value="Ig-like_dom_sf"/>
</dbReference>
<name>A0A8K1D4D1_9PASS</name>
<protein>
    <recommendedName>
        <fullName evidence="4">Immunoglobulin V-set domain-containing protein</fullName>
    </recommendedName>
</protein>
<dbReference type="EMBL" id="SWJQ01003814">
    <property type="protein sequence ID" value="TRZ05609.1"/>
    <property type="molecule type" value="Genomic_DNA"/>
</dbReference>
<evidence type="ECO:0008006" key="4">
    <source>
        <dbReference type="Google" id="ProtNLM"/>
    </source>
</evidence>
<dbReference type="SUPFAM" id="SSF48726">
    <property type="entry name" value="Immunoglobulin"/>
    <property type="match status" value="1"/>
</dbReference>
<dbReference type="InterPro" id="IPR013783">
    <property type="entry name" value="Ig-like_fold"/>
</dbReference>